<dbReference type="PANTHER" id="PTHR14083:SF0">
    <property type="entry name" value="YIP1D-INTERACTING FACTOR 1, ISOFORM C"/>
    <property type="match status" value="1"/>
</dbReference>
<keyword evidence="3 9" id="KW-0812">Transmembrane</keyword>
<comment type="function">
    <text evidence="9">Has a role in transport between endoplasmic reticulum and Golgi.</text>
</comment>
<keyword evidence="6 9" id="KW-1133">Transmembrane helix</keyword>
<dbReference type="EMBL" id="CAJNNW010018895">
    <property type="protein sequence ID" value="CAE8663667.1"/>
    <property type="molecule type" value="Genomic_DNA"/>
</dbReference>
<evidence type="ECO:0000256" key="6">
    <source>
        <dbReference type="ARBA" id="ARBA00022989"/>
    </source>
</evidence>
<dbReference type="GO" id="GO:0005789">
    <property type="term" value="C:endoplasmic reticulum membrane"/>
    <property type="evidence" value="ECO:0007669"/>
    <property type="project" value="UniProtKB-SubCell"/>
</dbReference>
<evidence type="ECO:0000256" key="1">
    <source>
        <dbReference type="ARBA" id="ARBA00009727"/>
    </source>
</evidence>
<dbReference type="Proteomes" id="UP000626109">
    <property type="component" value="Unassembled WGS sequence"/>
</dbReference>
<evidence type="ECO:0000256" key="7">
    <source>
        <dbReference type="ARBA" id="ARBA00023034"/>
    </source>
</evidence>
<proteinExistence type="inferred from homology"/>
<dbReference type="GO" id="GO:0000139">
    <property type="term" value="C:Golgi membrane"/>
    <property type="evidence" value="ECO:0007669"/>
    <property type="project" value="UniProtKB-SubCell"/>
</dbReference>
<evidence type="ECO:0000256" key="4">
    <source>
        <dbReference type="ARBA" id="ARBA00022824"/>
    </source>
</evidence>
<reference evidence="10" key="1">
    <citation type="submission" date="2021-02" db="EMBL/GenBank/DDBJ databases">
        <authorList>
            <person name="Dougan E. K."/>
            <person name="Rhodes N."/>
            <person name="Thang M."/>
            <person name="Chan C."/>
        </authorList>
    </citation>
    <scope>NUCLEOTIDE SEQUENCE</scope>
</reference>
<keyword evidence="2 9" id="KW-0813">Transport</keyword>
<sequence>DWMARVVDGLEVDIEEPDMYIPTMGFITYVVLCGLVRGLKDNFNSDVLSSIITFALVCLVIETVVVKAALFTAGAVNTPTVDLMSLLGYKFFYLSLHIIFGLLLGRGRKPTGFIFTMLALALAVCCGFALWQALRRLARMQPSHGQECMTDMHSITIKALPVFQALVCWVLLPTWPAADLVPVLTVLKATVTKAATVLVTTAAAAAASSSVPGAA</sequence>
<feature type="non-terminal residue" evidence="10">
    <location>
        <position position="1"/>
    </location>
</feature>
<keyword evidence="8 9" id="KW-0472">Membrane</keyword>
<evidence type="ECO:0000256" key="5">
    <source>
        <dbReference type="ARBA" id="ARBA00022927"/>
    </source>
</evidence>
<comment type="subcellular location">
    <subcellularLocation>
        <location evidence="9">Endoplasmic reticulum membrane</location>
        <topology evidence="9">Multi-pass membrane protein</topology>
    </subcellularLocation>
    <subcellularLocation>
        <location evidence="9">Golgi apparatus membrane</location>
        <topology evidence="9">Multi-pass membrane protein</topology>
    </subcellularLocation>
</comment>
<keyword evidence="4 9" id="KW-0256">Endoplasmic reticulum</keyword>
<comment type="caution">
    <text evidence="10">The sequence shown here is derived from an EMBL/GenBank/DDBJ whole genome shotgun (WGS) entry which is preliminary data.</text>
</comment>
<evidence type="ECO:0000313" key="10">
    <source>
        <dbReference type="EMBL" id="CAE8663667.1"/>
    </source>
</evidence>
<keyword evidence="7 9" id="KW-0333">Golgi apparatus</keyword>
<name>A0A813J0P4_POLGL</name>
<feature type="transmembrane region" description="Helical" evidence="9">
    <location>
        <begin position="112"/>
        <end position="134"/>
    </location>
</feature>
<dbReference type="GO" id="GO:0006888">
    <property type="term" value="P:endoplasmic reticulum to Golgi vesicle-mediated transport"/>
    <property type="evidence" value="ECO:0007669"/>
    <property type="project" value="UniProtKB-UniRule"/>
</dbReference>
<feature type="transmembrane region" description="Helical" evidence="9">
    <location>
        <begin position="20"/>
        <end position="39"/>
    </location>
</feature>
<evidence type="ECO:0000313" key="11">
    <source>
        <dbReference type="Proteomes" id="UP000626109"/>
    </source>
</evidence>
<dbReference type="GO" id="GO:0030134">
    <property type="term" value="C:COPII-coated ER to Golgi transport vesicle"/>
    <property type="evidence" value="ECO:0007669"/>
    <property type="project" value="TreeGrafter"/>
</dbReference>
<dbReference type="AlphaFoldDB" id="A0A813J0P4"/>
<dbReference type="GO" id="GO:0005793">
    <property type="term" value="C:endoplasmic reticulum-Golgi intermediate compartment"/>
    <property type="evidence" value="ECO:0007669"/>
    <property type="project" value="UniProtKB-UniRule"/>
</dbReference>
<keyword evidence="5 9" id="KW-0653">Protein transport</keyword>
<comment type="similarity">
    <text evidence="1 9">Belongs to the YIF1 family.</text>
</comment>
<evidence type="ECO:0000256" key="3">
    <source>
        <dbReference type="ARBA" id="ARBA00022692"/>
    </source>
</evidence>
<dbReference type="InterPro" id="IPR005578">
    <property type="entry name" value="Yif1_fam"/>
</dbReference>
<evidence type="ECO:0000256" key="8">
    <source>
        <dbReference type="ARBA" id="ARBA00023136"/>
    </source>
</evidence>
<evidence type="ECO:0000256" key="9">
    <source>
        <dbReference type="RuleBase" id="RU368073"/>
    </source>
</evidence>
<organism evidence="10 11">
    <name type="scientific">Polarella glacialis</name>
    <name type="common">Dinoflagellate</name>
    <dbReference type="NCBI Taxonomy" id="89957"/>
    <lineage>
        <taxon>Eukaryota</taxon>
        <taxon>Sar</taxon>
        <taxon>Alveolata</taxon>
        <taxon>Dinophyceae</taxon>
        <taxon>Suessiales</taxon>
        <taxon>Suessiaceae</taxon>
        <taxon>Polarella</taxon>
    </lineage>
</organism>
<dbReference type="PANTHER" id="PTHR14083">
    <property type="entry name" value="YIP1 INTERACTING FACTOR HOMOLOG YIF1 PROTEIN"/>
    <property type="match status" value="1"/>
</dbReference>
<feature type="transmembrane region" description="Helical" evidence="9">
    <location>
        <begin position="51"/>
        <end position="75"/>
    </location>
</feature>
<accession>A0A813J0P4</accession>
<feature type="transmembrane region" description="Helical" evidence="9">
    <location>
        <begin position="87"/>
        <end position="105"/>
    </location>
</feature>
<dbReference type="GO" id="GO:0015031">
    <property type="term" value="P:protein transport"/>
    <property type="evidence" value="ECO:0007669"/>
    <property type="project" value="UniProtKB-KW"/>
</dbReference>
<protein>
    <recommendedName>
        <fullName evidence="9">Protein YIF1</fullName>
    </recommendedName>
</protein>
<evidence type="ECO:0000256" key="2">
    <source>
        <dbReference type="ARBA" id="ARBA00022448"/>
    </source>
</evidence>
<dbReference type="Pfam" id="PF03878">
    <property type="entry name" value="YIF1"/>
    <property type="match status" value="1"/>
</dbReference>
<gene>
    <name evidence="10" type="ORF">PGLA2088_LOCUS15328</name>
</gene>